<name>A0A1A2VPF8_MYCSC</name>
<organism evidence="2 3">
    <name type="scientific">Mycobacterium scrofulaceum</name>
    <dbReference type="NCBI Taxonomy" id="1783"/>
    <lineage>
        <taxon>Bacteria</taxon>
        <taxon>Bacillati</taxon>
        <taxon>Actinomycetota</taxon>
        <taxon>Actinomycetes</taxon>
        <taxon>Mycobacteriales</taxon>
        <taxon>Mycobacteriaceae</taxon>
        <taxon>Mycobacterium</taxon>
    </lineage>
</organism>
<accession>A0A1A2VPF8</accession>
<feature type="transmembrane region" description="Helical" evidence="1">
    <location>
        <begin position="67"/>
        <end position="90"/>
    </location>
</feature>
<dbReference type="Proteomes" id="UP000092207">
    <property type="component" value="Unassembled WGS sequence"/>
</dbReference>
<dbReference type="RefSeq" id="WP_067305630.1">
    <property type="nucleotide sequence ID" value="NZ_LZJY01000207.1"/>
</dbReference>
<keyword evidence="1" id="KW-0812">Transmembrane</keyword>
<feature type="transmembrane region" description="Helical" evidence="1">
    <location>
        <begin position="102"/>
        <end position="122"/>
    </location>
</feature>
<evidence type="ECO:0000313" key="2">
    <source>
        <dbReference type="EMBL" id="OBI03214.1"/>
    </source>
</evidence>
<proteinExistence type="predicted"/>
<dbReference type="EMBL" id="LZJY01000207">
    <property type="protein sequence ID" value="OBI03214.1"/>
    <property type="molecule type" value="Genomic_DNA"/>
</dbReference>
<reference evidence="2 3" key="1">
    <citation type="submission" date="2016-06" db="EMBL/GenBank/DDBJ databases">
        <authorList>
            <person name="Kjaerup R.B."/>
            <person name="Dalgaard T.S."/>
            <person name="Juul-Madsen H.R."/>
        </authorList>
    </citation>
    <scope>NUCLEOTIDE SEQUENCE [LARGE SCALE GENOMIC DNA]</scope>
    <source>
        <strain evidence="2 3">E2838</strain>
    </source>
</reference>
<gene>
    <name evidence="2" type="ORF">A5679_16965</name>
</gene>
<feature type="transmembrane region" description="Helical" evidence="1">
    <location>
        <begin position="21"/>
        <end position="47"/>
    </location>
</feature>
<keyword evidence="1" id="KW-1133">Transmembrane helix</keyword>
<dbReference type="AlphaFoldDB" id="A0A1A2VPF8"/>
<keyword evidence="1" id="KW-0472">Membrane</keyword>
<comment type="caution">
    <text evidence="2">The sequence shown here is derived from an EMBL/GenBank/DDBJ whole genome shotgun (WGS) entry which is preliminary data.</text>
</comment>
<evidence type="ECO:0000256" key="1">
    <source>
        <dbReference type="SAM" id="Phobius"/>
    </source>
</evidence>
<evidence type="ECO:0000313" key="3">
    <source>
        <dbReference type="Proteomes" id="UP000092207"/>
    </source>
</evidence>
<protein>
    <submittedName>
        <fullName evidence="2">Uncharacterized protein</fullName>
    </submittedName>
</protein>
<sequence length="123" mass="12885">MTPFPPAQRRGRATADTVATALLFVAQLVVSAGAFAVALLSSMWLMLPICSDNCDSPGVTHFVHRTFTGTVVIVGGTALALLVSCIGALLTGARRRPRMWKWPALGLVVALGSVLIAAGLWVN</sequence>